<feature type="transmembrane region" description="Helical" evidence="12">
    <location>
        <begin position="224"/>
        <end position="244"/>
    </location>
</feature>
<keyword evidence="7 12" id="KW-0375">Hydrogen ion transport</keyword>
<evidence type="ECO:0000256" key="9">
    <source>
        <dbReference type="ARBA" id="ARBA00023065"/>
    </source>
</evidence>
<feature type="transmembrane region" description="Helical" evidence="12">
    <location>
        <begin position="94"/>
        <end position="111"/>
    </location>
</feature>
<dbReference type="NCBIfam" id="TIGR01131">
    <property type="entry name" value="ATP_synt_6_or_A"/>
    <property type="match status" value="1"/>
</dbReference>
<dbReference type="PANTHER" id="PTHR42823:SF3">
    <property type="entry name" value="ATP SYNTHASE SUBUNIT A, CHLOROPLASTIC"/>
    <property type="match status" value="1"/>
</dbReference>
<dbReference type="AlphaFoldDB" id="A0A0G9HDI5"/>
<organism evidence="14 15">
    <name type="scientific">Luteibacter rhizovicinus DSM 16549</name>
    <dbReference type="NCBI Taxonomy" id="1440763"/>
    <lineage>
        <taxon>Bacteria</taxon>
        <taxon>Pseudomonadati</taxon>
        <taxon>Pseudomonadota</taxon>
        <taxon>Gammaproteobacteria</taxon>
        <taxon>Lysobacterales</taxon>
        <taxon>Rhodanobacteraceae</taxon>
        <taxon>Luteibacter</taxon>
    </lineage>
</organism>
<reference evidence="15" key="1">
    <citation type="submission" date="2016-09" db="EMBL/GenBank/DDBJ databases">
        <authorList>
            <person name="Lysoe E."/>
        </authorList>
    </citation>
    <scope>NUCLEOTIDE SEQUENCE [LARGE SCALE GENOMIC DNA]</scope>
    <source>
        <strain evidence="15">LJ96T</strain>
    </source>
</reference>
<keyword evidence="4 12" id="KW-1003">Cell membrane</keyword>
<gene>
    <name evidence="12" type="primary">atpB</name>
    <name evidence="14" type="ORF">BJI69_05855</name>
</gene>
<evidence type="ECO:0000256" key="7">
    <source>
        <dbReference type="ARBA" id="ARBA00022781"/>
    </source>
</evidence>
<dbReference type="OrthoDB" id="9789241at2"/>
<dbReference type="NCBIfam" id="NF004477">
    <property type="entry name" value="PRK05815.1-1"/>
    <property type="match status" value="1"/>
</dbReference>
<dbReference type="InterPro" id="IPR045082">
    <property type="entry name" value="ATP_syn_F0_a_bact/chloroplast"/>
</dbReference>
<evidence type="ECO:0000256" key="3">
    <source>
        <dbReference type="ARBA" id="ARBA00022448"/>
    </source>
</evidence>
<evidence type="ECO:0000313" key="14">
    <source>
        <dbReference type="EMBL" id="APG03487.1"/>
    </source>
</evidence>
<dbReference type="HAMAP" id="MF_01393">
    <property type="entry name" value="ATP_synth_a_bact"/>
    <property type="match status" value="1"/>
</dbReference>
<dbReference type="GO" id="GO:0042777">
    <property type="term" value="P:proton motive force-driven plasma membrane ATP synthesis"/>
    <property type="evidence" value="ECO:0007669"/>
    <property type="project" value="TreeGrafter"/>
</dbReference>
<keyword evidence="15" id="KW-1185">Reference proteome</keyword>
<dbReference type="InterPro" id="IPR000568">
    <property type="entry name" value="ATP_synth_F0_asu"/>
</dbReference>
<protein>
    <recommendedName>
        <fullName evidence="12 13">ATP synthase subunit a</fullName>
    </recommendedName>
    <alternativeName>
        <fullName evidence="12">ATP synthase F0 sector subunit a</fullName>
    </alternativeName>
    <alternativeName>
        <fullName evidence="12">F-ATPase subunit 6</fullName>
    </alternativeName>
</protein>
<evidence type="ECO:0000256" key="8">
    <source>
        <dbReference type="ARBA" id="ARBA00022989"/>
    </source>
</evidence>
<proteinExistence type="inferred from homology"/>
<evidence type="ECO:0000256" key="13">
    <source>
        <dbReference type="RuleBase" id="RU000483"/>
    </source>
</evidence>
<dbReference type="CDD" id="cd00310">
    <property type="entry name" value="ATP-synt_Fo_a_6"/>
    <property type="match status" value="1"/>
</dbReference>
<evidence type="ECO:0000313" key="15">
    <source>
        <dbReference type="Proteomes" id="UP000182987"/>
    </source>
</evidence>
<keyword evidence="10 12" id="KW-0472">Membrane</keyword>
<dbReference type="EMBL" id="CP017480">
    <property type="protein sequence ID" value="APG03487.1"/>
    <property type="molecule type" value="Genomic_DNA"/>
</dbReference>
<evidence type="ECO:0000256" key="6">
    <source>
        <dbReference type="ARBA" id="ARBA00022692"/>
    </source>
</evidence>
<evidence type="ECO:0000256" key="11">
    <source>
        <dbReference type="ARBA" id="ARBA00023310"/>
    </source>
</evidence>
<dbReference type="PANTHER" id="PTHR42823">
    <property type="entry name" value="ATP SYNTHASE SUBUNIT A, CHLOROPLASTIC"/>
    <property type="match status" value="1"/>
</dbReference>
<evidence type="ECO:0000256" key="10">
    <source>
        <dbReference type="ARBA" id="ARBA00023136"/>
    </source>
</evidence>
<keyword evidence="5 12" id="KW-0138">CF(0)</keyword>
<keyword evidence="8 12" id="KW-1133">Transmembrane helix</keyword>
<feature type="transmembrane region" description="Helical" evidence="12">
    <location>
        <begin position="145"/>
        <end position="164"/>
    </location>
</feature>
<evidence type="ECO:0000256" key="4">
    <source>
        <dbReference type="ARBA" id="ARBA00022475"/>
    </source>
</evidence>
<keyword evidence="9 12" id="KW-0406">Ion transport</keyword>
<evidence type="ECO:0000256" key="1">
    <source>
        <dbReference type="ARBA" id="ARBA00004141"/>
    </source>
</evidence>
<comment type="similarity">
    <text evidence="2 12 13">Belongs to the ATPase A chain family.</text>
</comment>
<dbReference type="InterPro" id="IPR023011">
    <property type="entry name" value="ATP_synth_F0_asu_AS"/>
</dbReference>
<sequence length="279" mass="30869">MASEPQGGLTEYIQHHLNHMTVNFSTDHGTFWNLRVDSLAVSFVLGAAFCLWFWLFARKATSGVPSKGQALVELAIEFVDTQVKDTFHGDRRTVTPLALSIFMWVFFMNAMDLLPVDLAGWLVHTFAGAETAHHTYFRMVPTADINTTIGLSLAVILIVIGHGIKAKGGFGYGKEMLTAPFHAESMPAKIILLIPNLLLNVVETLSKPVSLAMRLFGNMYGGELVFMLIAGLMVSWIGFVPGVVFNTAWAIFHILIIALQAFIFMMLTIVYIATAREHH</sequence>
<name>A0A0G9HDI5_9GAMM</name>
<dbReference type="GO" id="GO:0005886">
    <property type="term" value="C:plasma membrane"/>
    <property type="evidence" value="ECO:0007669"/>
    <property type="project" value="UniProtKB-SubCell"/>
</dbReference>
<dbReference type="Proteomes" id="UP000182987">
    <property type="component" value="Chromosome"/>
</dbReference>
<dbReference type="FunFam" id="1.20.120.220:FF:000002">
    <property type="entry name" value="ATP synthase subunit a"/>
    <property type="match status" value="1"/>
</dbReference>
<keyword evidence="11 12" id="KW-0066">ATP synthesis</keyword>
<dbReference type="SUPFAM" id="SSF81336">
    <property type="entry name" value="F1F0 ATP synthase subunit A"/>
    <property type="match status" value="1"/>
</dbReference>
<dbReference type="GO" id="GO:0045259">
    <property type="term" value="C:proton-transporting ATP synthase complex"/>
    <property type="evidence" value="ECO:0007669"/>
    <property type="project" value="UniProtKB-KW"/>
</dbReference>
<comment type="function">
    <text evidence="12 13">Key component of the proton channel; it plays a direct role in the translocation of protons across the membrane.</text>
</comment>
<feature type="transmembrane region" description="Helical" evidence="12">
    <location>
        <begin position="250"/>
        <end position="273"/>
    </location>
</feature>
<dbReference type="PROSITE" id="PS00449">
    <property type="entry name" value="ATPASE_A"/>
    <property type="match status" value="1"/>
</dbReference>
<keyword evidence="6 12" id="KW-0812">Transmembrane</keyword>
<dbReference type="PATRIC" id="fig|1440763.5.peg.1089"/>
<dbReference type="RefSeq" id="WP_046966951.1">
    <property type="nucleotide sequence ID" value="NZ_CP017480.1"/>
</dbReference>
<dbReference type="KEGG" id="lrz:BJI69_05855"/>
<dbReference type="GO" id="GO:0046933">
    <property type="term" value="F:proton-transporting ATP synthase activity, rotational mechanism"/>
    <property type="evidence" value="ECO:0007669"/>
    <property type="project" value="UniProtKB-UniRule"/>
</dbReference>
<evidence type="ECO:0000256" key="5">
    <source>
        <dbReference type="ARBA" id="ARBA00022547"/>
    </source>
</evidence>
<accession>A0A0G9HDI5</accession>
<dbReference type="STRING" id="1440763.BJI69_05855"/>
<comment type="subcellular location">
    <subcellularLocation>
        <location evidence="12 13">Cell membrane</location>
        <topology evidence="12 13">Multi-pass membrane protein</topology>
    </subcellularLocation>
    <subcellularLocation>
        <location evidence="1">Membrane</location>
        <topology evidence="1">Multi-pass membrane protein</topology>
    </subcellularLocation>
</comment>
<keyword evidence="3 12" id="KW-0813">Transport</keyword>
<dbReference type="Pfam" id="PF00119">
    <property type="entry name" value="ATP-synt_A"/>
    <property type="match status" value="1"/>
</dbReference>
<evidence type="ECO:0000256" key="12">
    <source>
        <dbReference type="HAMAP-Rule" id="MF_01393"/>
    </source>
</evidence>
<dbReference type="Gene3D" id="1.20.120.220">
    <property type="entry name" value="ATP synthase, F0 complex, subunit A"/>
    <property type="match status" value="1"/>
</dbReference>
<feature type="transmembrane region" description="Helical" evidence="12">
    <location>
        <begin position="39"/>
        <end position="57"/>
    </location>
</feature>
<evidence type="ECO:0000256" key="2">
    <source>
        <dbReference type="ARBA" id="ARBA00006810"/>
    </source>
</evidence>
<dbReference type="InterPro" id="IPR035908">
    <property type="entry name" value="F0_ATP_A_sf"/>
</dbReference>